<accession>A0A9X2Y653</accession>
<dbReference type="Pfam" id="PF13305">
    <property type="entry name" value="TetR_C_33"/>
    <property type="match status" value="1"/>
</dbReference>
<dbReference type="EMBL" id="JACKSJ010000017">
    <property type="protein sequence ID" value="MCV7168653.1"/>
    <property type="molecule type" value="Genomic_DNA"/>
</dbReference>
<dbReference type="PANTHER" id="PTHR30055:SF243">
    <property type="entry name" value="HTH-TYPE TRANSCRIPTIONAL REGULATOR RV1816"/>
    <property type="match status" value="1"/>
</dbReference>
<keyword evidence="2 4" id="KW-0238">DNA-binding</keyword>
<feature type="domain" description="HTH tetR-type" evidence="5">
    <location>
        <begin position="15"/>
        <end position="75"/>
    </location>
</feature>
<dbReference type="AlphaFoldDB" id="A0A9X2Y653"/>
<evidence type="ECO:0000313" key="7">
    <source>
        <dbReference type="Proteomes" id="UP001140293"/>
    </source>
</evidence>
<gene>
    <name evidence="6" type="ORF">H7I41_01825</name>
</gene>
<dbReference type="PROSITE" id="PS50977">
    <property type="entry name" value="HTH_TETR_2"/>
    <property type="match status" value="1"/>
</dbReference>
<name>A0A9X2Y653_9MYCO</name>
<comment type="caution">
    <text evidence="6">The sequence shown here is derived from an EMBL/GenBank/DDBJ whole genome shotgun (WGS) entry which is preliminary data.</text>
</comment>
<dbReference type="Proteomes" id="UP001140293">
    <property type="component" value="Unassembled WGS sequence"/>
</dbReference>
<keyword evidence="1" id="KW-0805">Transcription regulation</keyword>
<proteinExistence type="predicted"/>
<dbReference type="PANTHER" id="PTHR30055">
    <property type="entry name" value="HTH-TYPE TRANSCRIPTIONAL REGULATOR RUTR"/>
    <property type="match status" value="1"/>
</dbReference>
<reference evidence="6" key="1">
    <citation type="submission" date="2020-07" db="EMBL/GenBank/DDBJ databases">
        <authorList>
            <person name="Pettersson B.M.F."/>
            <person name="Behra P.R.K."/>
            <person name="Ramesh M."/>
            <person name="Das S."/>
            <person name="Dasgupta S."/>
            <person name="Kirsebom L.A."/>
        </authorList>
    </citation>
    <scope>NUCLEOTIDE SEQUENCE</scope>
    <source>
        <strain evidence="6">DSM 44615</strain>
    </source>
</reference>
<dbReference type="GO" id="GO:0000976">
    <property type="term" value="F:transcription cis-regulatory region binding"/>
    <property type="evidence" value="ECO:0007669"/>
    <property type="project" value="TreeGrafter"/>
</dbReference>
<dbReference type="InterPro" id="IPR025996">
    <property type="entry name" value="MT1864/Rv1816-like_C"/>
</dbReference>
<evidence type="ECO:0000259" key="5">
    <source>
        <dbReference type="PROSITE" id="PS50977"/>
    </source>
</evidence>
<evidence type="ECO:0000313" key="6">
    <source>
        <dbReference type="EMBL" id="MCV7168653.1"/>
    </source>
</evidence>
<dbReference type="InterPro" id="IPR036271">
    <property type="entry name" value="Tet_transcr_reg_TetR-rel_C_sf"/>
</dbReference>
<reference evidence="6" key="2">
    <citation type="journal article" date="2022" name="BMC Genomics">
        <title>Comparative genome analysis of mycobacteria focusing on tRNA and non-coding RNA.</title>
        <authorList>
            <person name="Behra P.R.K."/>
            <person name="Pettersson B.M.F."/>
            <person name="Ramesh M."/>
            <person name="Das S."/>
            <person name="Dasgupta S."/>
            <person name="Kirsebom L.A."/>
        </authorList>
    </citation>
    <scope>NUCLEOTIDE SEQUENCE</scope>
    <source>
        <strain evidence="6">DSM 44615</strain>
    </source>
</reference>
<dbReference type="SUPFAM" id="SSF46689">
    <property type="entry name" value="Homeodomain-like"/>
    <property type="match status" value="1"/>
</dbReference>
<evidence type="ECO:0000256" key="1">
    <source>
        <dbReference type="ARBA" id="ARBA00023015"/>
    </source>
</evidence>
<keyword evidence="3" id="KW-0804">Transcription</keyword>
<keyword evidence="7" id="KW-1185">Reference proteome</keyword>
<evidence type="ECO:0000256" key="2">
    <source>
        <dbReference type="ARBA" id="ARBA00023125"/>
    </source>
</evidence>
<dbReference type="InterPro" id="IPR050109">
    <property type="entry name" value="HTH-type_TetR-like_transc_reg"/>
</dbReference>
<dbReference type="SUPFAM" id="SSF48498">
    <property type="entry name" value="Tetracyclin repressor-like, C-terminal domain"/>
    <property type="match status" value="1"/>
</dbReference>
<protein>
    <submittedName>
        <fullName evidence="6">TetR/AcrR family transcriptional regulator</fullName>
    </submittedName>
</protein>
<dbReference type="Gene3D" id="1.10.357.10">
    <property type="entry name" value="Tetracycline Repressor, domain 2"/>
    <property type="match status" value="1"/>
</dbReference>
<evidence type="ECO:0000256" key="4">
    <source>
        <dbReference type="PROSITE-ProRule" id="PRU00335"/>
    </source>
</evidence>
<dbReference type="InterPro" id="IPR009057">
    <property type="entry name" value="Homeodomain-like_sf"/>
</dbReference>
<dbReference type="InterPro" id="IPR001647">
    <property type="entry name" value="HTH_TetR"/>
</dbReference>
<dbReference type="GO" id="GO:0003700">
    <property type="term" value="F:DNA-binding transcription factor activity"/>
    <property type="evidence" value="ECO:0007669"/>
    <property type="project" value="TreeGrafter"/>
</dbReference>
<organism evidence="6 7">
    <name type="scientific">[Mycobacterium] manitobense</name>
    <dbReference type="NCBI Taxonomy" id="190147"/>
    <lineage>
        <taxon>Bacteria</taxon>
        <taxon>Bacillati</taxon>
        <taxon>Actinomycetota</taxon>
        <taxon>Actinomycetes</taxon>
        <taxon>Mycobacteriales</taxon>
        <taxon>Mycobacteriaceae</taxon>
        <taxon>Mycolicibacterium</taxon>
    </lineage>
</organism>
<feature type="DNA-binding region" description="H-T-H motif" evidence="4">
    <location>
        <begin position="38"/>
        <end position="57"/>
    </location>
</feature>
<sequence length="234" mass="25136">MCHTGHVGKRQESRDRIEAQIVTLGRKHLETEGPAGLSLRAIARDLGMVSSAVYRYVASRDELLTLLLVDAYSELADTVDRARAVPAPSSRDRLLGMGGAARRWAVDQPARWALLYGSPVPGYHAPAERTVLPGTRVVQALFDTVAEGVAAGEVRVPEGVVGQPLSSDFDGLRAEFGFDGGDTLVVRCIALWAGLVGAINLEVFGQYGSDTFTRPALLFDALFGLLVDEMTGRN</sequence>
<evidence type="ECO:0000256" key="3">
    <source>
        <dbReference type="ARBA" id="ARBA00023163"/>
    </source>
</evidence>